<evidence type="ECO:0000313" key="5">
    <source>
        <dbReference type="EMBL" id="ADU29479.1"/>
    </source>
</evidence>
<dbReference type="InterPro" id="IPR033532">
    <property type="entry name" value="AraR_ligand_bind_dom"/>
</dbReference>
<dbReference type="SUPFAM" id="SSF53822">
    <property type="entry name" value="Periplasmic binding protein-like I"/>
    <property type="match status" value="1"/>
</dbReference>
<dbReference type="InterPro" id="IPR036390">
    <property type="entry name" value="WH_DNA-bd_sf"/>
</dbReference>
<evidence type="ECO:0000256" key="1">
    <source>
        <dbReference type="ARBA" id="ARBA00023015"/>
    </source>
</evidence>
<evidence type="ECO:0000259" key="4">
    <source>
        <dbReference type="PROSITE" id="PS50949"/>
    </source>
</evidence>
<dbReference type="GO" id="GO:0000976">
    <property type="term" value="F:transcription cis-regulatory region binding"/>
    <property type="evidence" value="ECO:0007669"/>
    <property type="project" value="TreeGrafter"/>
</dbReference>
<keyword evidence="3" id="KW-0804">Transcription</keyword>
<dbReference type="PRINTS" id="PR00035">
    <property type="entry name" value="HTHGNTR"/>
</dbReference>
<accession>E6TRV6</accession>
<proteinExistence type="predicted"/>
<dbReference type="Gene3D" id="3.40.50.2300">
    <property type="match status" value="2"/>
</dbReference>
<dbReference type="Pfam" id="PF13377">
    <property type="entry name" value="Peripla_BP_3"/>
    <property type="match status" value="1"/>
</dbReference>
<reference evidence="5" key="1">
    <citation type="submission" date="2010-12" db="EMBL/GenBank/DDBJ databases">
        <title>Complete sequence of Bacillus cellulosilyticus DSM 2522.</title>
        <authorList>
            <consortium name="US DOE Joint Genome Institute"/>
            <person name="Lucas S."/>
            <person name="Copeland A."/>
            <person name="Lapidus A."/>
            <person name="Cheng J.-F."/>
            <person name="Bruce D."/>
            <person name="Goodwin L."/>
            <person name="Pitluck S."/>
            <person name="Chertkov O."/>
            <person name="Detter J.C."/>
            <person name="Han C."/>
            <person name="Tapia R."/>
            <person name="Land M."/>
            <person name="Hauser L."/>
            <person name="Jeffries C."/>
            <person name="Kyrpides N."/>
            <person name="Ivanova N."/>
            <person name="Mikhailova N."/>
            <person name="Brumm P."/>
            <person name="Mead D."/>
            <person name="Woyke T."/>
        </authorList>
    </citation>
    <scope>NUCLEOTIDE SEQUENCE [LARGE SCALE GENOMIC DNA]</scope>
    <source>
        <strain evidence="5">DSM 2522</strain>
    </source>
</reference>
<name>E6TRV6_EVAC2</name>
<dbReference type="PROSITE" id="PS50949">
    <property type="entry name" value="HTH_GNTR"/>
    <property type="match status" value="1"/>
</dbReference>
<dbReference type="PANTHER" id="PTHR30146:SF150">
    <property type="entry name" value="ARABINOSE METABOLISM TRANSCRIPTIONAL REPRESSOR"/>
    <property type="match status" value="1"/>
</dbReference>
<dbReference type="InterPro" id="IPR028082">
    <property type="entry name" value="Peripla_BP_I"/>
</dbReference>
<evidence type="ECO:0000256" key="2">
    <source>
        <dbReference type="ARBA" id="ARBA00023125"/>
    </source>
</evidence>
<dbReference type="PANTHER" id="PTHR30146">
    <property type="entry name" value="LACI-RELATED TRANSCRIPTIONAL REPRESSOR"/>
    <property type="match status" value="1"/>
</dbReference>
<dbReference type="InterPro" id="IPR046335">
    <property type="entry name" value="LacI/GalR-like_sensor"/>
</dbReference>
<dbReference type="eggNOG" id="COG1609">
    <property type="taxonomic scope" value="Bacteria"/>
</dbReference>
<dbReference type="STRING" id="649639.Bcell_1214"/>
<dbReference type="Proteomes" id="UP000001401">
    <property type="component" value="Chromosome"/>
</dbReference>
<dbReference type="SMART" id="SM00345">
    <property type="entry name" value="HTH_GNTR"/>
    <property type="match status" value="1"/>
</dbReference>
<feature type="domain" description="HTH gntR-type" evidence="4">
    <location>
        <begin position="2"/>
        <end position="70"/>
    </location>
</feature>
<dbReference type="InterPro" id="IPR000524">
    <property type="entry name" value="Tscrpt_reg_HTH_GntR"/>
</dbReference>
<organism evidence="5 6">
    <name type="scientific">Evansella cellulosilytica (strain ATCC 21833 / DSM 2522 / FERM P-1141 / JCM 9156 / N-4)</name>
    <name type="common">Bacillus cellulosilyticus</name>
    <dbReference type="NCBI Taxonomy" id="649639"/>
    <lineage>
        <taxon>Bacteria</taxon>
        <taxon>Bacillati</taxon>
        <taxon>Bacillota</taxon>
        <taxon>Bacilli</taxon>
        <taxon>Bacillales</taxon>
        <taxon>Bacillaceae</taxon>
        <taxon>Evansella</taxon>
    </lineage>
</organism>
<evidence type="ECO:0000256" key="3">
    <source>
        <dbReference type="ARBA" id="ARBA00023163"/>
    </source>
</evidence>
<dbReference type="GO" id="GO:0003700">
    <property type="term" value="F:DNA-binding transcription factor activity"/>
    <property type="evidence" value="ECO:0007669"/>
    <property type="project" value="InterPro"/>
</dbReference>
<dbReference type="CDD" id="cd01541">
    <property type="entry name" value="PBP1_AraR"/>
    <property type="match status" value="1"/>
</dbReference>
<dbReference type="KEGG" id="bco:Bcell_1214"/>
<dbReference type="RefSeq" id="WP_013487820.1">
    <property type="nucleotide sequence ID" value="NC_014829.1"/>
</dbReference>
<dbReference type="HOGENOM" id="CLU_037628_15_0_9"/>
<sequence>MRTKYQFVKDEIKSKILQGFIQPHQKVGSENELIKKYEVSRHTIRKAIDDLVNEGWIYKKQGAGTFCADRSVNKLVKEGRGKNIAVISTYFSNYIFPSIFRGTEGYLSEQGYHMTFYSTNNNLEQEQRCLENVLSQKFDGLIVEPTKSALPNPNINYYLNLERIGIPYVMINAFYDELEPIHIVMDDVEGGRMQTKHLIEQGHEKILGLFKSDDTQGTNRMKGFIKAHRESGVPLRPQYIITYTTETENTATVEALYEKLQDSNDRPTAIVCYNDQLAILLLDVLRDMKLSIPEDISIIGFDDSFLSVASEVKLTTIRHPQEEMGIMAGKTIQQLIEKKNNPSMVEDVQSVVYEPELIVRHSTSKIGMKESNR</sequence>
<dbReference type="CDD" id="cd07377">
    <property type="entry name" value="WHTH_GntR"/>
    <property type="match status" value="1"/>
</dbReference>
<protein>
    <submittedName>
        <fullName evidence="5">Transcriptional regulator, GntR family with LacI sensor</fullName>
    </submittedName>
</protein>
<dbReference type="Pfam" id="PF00392">
    <property type="entry name" value="GntR"/>
    <property type="match status" value="1"/>
</dbReference>
<keyword evidence="1" id="KW-0805">Transcription regulation</keyword>
<dbReference type="AlphaFoldDB" id="E6TRV6"/>
<dbReference type="OrthoDB" id="9813468at2"/>
<keyword evidence="6" id="KW-1185">Reference proteome</keyword>
<dbReference type="EMBL" id="CP002394">
    <property type="protein sequence ID" value="ADU29479.1"/>
    <property type="molecule type" value="Genomic_DNA"/>
</dbReference>
<dbReference type="InterPro" id="IPR036388">
    <property type="entry name" value="WH-like_DNA-bd_sf"/>
</dbReference>
<gene>
    <name evidence="5" type="ordered locus">Bcell_1214</name>
</gene>
<keyword evidence="2" id="KW-0238">DNA-binding</keyword>
<dbReference type="Gene3D" id="1.10.10.10">
    <property type="entry name" value="Winged helix-like DNA-binding domain superfamily/Winged helix DNA-binding domain"/>
    <property type="match status" value="1"/>
</dbReference>
<dbReference type="SUPFAM" id="SSF46785">
    <property type="entry name" value="Winged helix' DNA-binding domain"/>
    <property type="match status" value="1"/>
</dbReference>
<evidence type="ECO:0000313" key="6">
    <source>
        <dbReference type="Proteomes" id="UP000001401"/>
    </source>
</evidence>